<proteinExistence type="predicted"/>
<organism evidence="3 4">
    <name type="scientific">Pelomonas aquatica</name>
    <dbReference type="NCBI Taxonomy" id="431058"/>
    <lineage>
        <taxon>Bacteria</taxon>
        <taxon>Pseudomonadati</taxon>
        <taxon>Pseudomonadota</taxon>
        <taxon>Betaproteobacteria</taxon>
        <taxon>Burkholderiales</taxon>
        <taxon>Sphaerotilaceae</taxon>
        <taxon>Roseateles</taxon>
    </lineage>
</organism>
<comment type="caution">
    <text evidence="3">The sequence shown here is derived from an EMBL/GenBank/DDBJ whole genome shotgun (WGS) entry which is preliminary data.</text>
</comment>
<evidence type="ECO:0000313" key="3">
    <source>
        <dbReference type="EMBL" id="MDG0861661.1"/>
    </source>
</evidence>
<dbReference type="EMBL" id="SGUG01000004">
    <property type="protein sequence ID" value="MDG0861661.1"/>
    <property type="molecule type" value="Genomic_DNA"/>
</dbReference>
<reference evidence="3" key="1">
    <citation type="submission" date="2019-02" db="EMBL/GenBank/DDBJ databases">
        <title>Draft genome of the type strain Pelomonas aquatica CCUG 52575T.</title>
        <authorList>
            <person name="Gomila M."/>
            <person name="Lalucat J."/>
        </authorList>
    </citation>
    <scope>NUCLEOTIDE SEQUENCE</scope>
    <source>
        <strain evidence="3">CCUG 52575</strain>
    </source>
</reference>
<dbReference type="Gene3D" id="1.20.1260.10">
    <property type="match status" value="1"/>
</dbReference>
<dbReference type="InterPro" id="IPR012347">
    <property type="entry name" value="Ferritin-like"/>
</dbReference>
<gene>
    <name evidence="3" type="ORF">EXJ73_04135</name>
</gene>
<keyword evidence="4" id="KW-1185">Reference proteome</keyword>
<protein>
    <submittedName>
        <fullName evidence="3">DUF305 domain-containing protein</fullName>
    </submittedName>
</protein>
<sequence length="89" mass="10230">MKGQADQGSQQLHQKMRSGMESMQAMKPTGNVDKDFAMMMKMHHQQALDMAEIELRNGKSQEMRDMAQMIITAQKKEIAQFDKWLAANK</sequence>
<feature type="region of interest" description="Disordered" evidence="1">
    <location>
        <begin position="1"/>
        <end position="27"/>
    </location>
</feature>
<evidence type="ECO:0000313" key="4">
    <source>
        <dbReference type="Proteomes" id="UP001152766"/>
    </source>
</evidence>
<dbReference type="PANTHER" id="PTHR36933:SF1">
    <property type="entry name" value="SLL0788 PROTEIN"/>
    <property type="match status" value="1"/>
</dbReference>
<dbReference type="Pfam" id="PF03713">
    <property type="entry name" value="DUF305"/>
    <property type="match status" value="1"/>
</dbReference>
<evidence type="ECO:0000259" key="2">
    <source>
        <dbReference type="Pfam" id="PF03713"/>
    </source>
</evidence>
<dbReference type="AlphaFoldDB" id="A0A9X4LD12"/>
<dbReference type="InterPro" id="IPR005183">
    <property type="entry name" value="DUF305_CopM-like"/>
</dbReference>
<dbReference type="Proteomes" id="UP001152766">
    <property type="component" value="Unassembled WGS sequence"/>
</dbReference>
<feature type="domain" description="DUF305" evidence="2">
    <location>
        <begin position="33"/>
        <end position="87"/>
    </location>
</feature>
<name>A0A9X4LD12_9BURK</name>
<accession>A0A9X4LD12</accession>
<feature type="compositionally biased region" description="Polar residues" evidence="1">
    <location>
        <begin position="1"/>
        <end position="13"/>
    </location>
</feature>
<dbReference type="PANTHER" id="PTHR36933">
    <property type="entry name" value="SLL0788 PROTEIN"/>
    <property type="match status" value="1"/>
</dbReference>
<evidence type="ECO:0000256" key="1">
    <source>
        <dbReference type="SAM" id="MobiDB-lite"/>
    </source>
</evidence>